<evidence type="ECO:0000313" key="1">
    <source>
        <dbReference type="EMBL" id="EHQ31061.1"/>
    </source>
</evidence>
<dbReference type="EMBL" id="CM001403">
    <property type="protein sequence ID" value="EHQ31061.1"/>
    <property type="molecule type" value="Genomic_DNA"/>
</dbReference>
<organism evidence="1 2">
    <name type="scientific">Mucilaginibacter paludis DSM 18603</name>
    <dbReference type="NCBI Taxonomy" id="714943"/>
    <lineage>
        <taxon>Bacteria</taxon>
        <taxon>Pseudomonadati</taxon>
        <taxon>Bacteroidota</taxon>
        <taxon>Sphingobacteriia</taxon>
        <taxon>Sphingobacteriales</taxon>
        <taxon>Sphingobacteriaceae</taxon>
        <taxon>Mucilaginibacter</taxon>
    </lineage>
</organism>
<sequence>MKKISVVFDGLKFANNTLTYGIKLGENSNALLSGVFLESFLYNSYTLADLVGTQGLSQVKMKHLLEKDEKMRVKSVEAFEQACKKAEINYSVHHHPSFAIPEVLRESIYSDLLLISADETFSHVADQQPTQFIRELLAGIQCPVLILPKEYRDVEKVVLLYDGKPASVYAIKMFNYMMPWLRSKPTEVVSVADEKEYMEFPRETVVKEFIACHYPDADYTMLNGDPENEVVTYLEKSGKNCLIVLGAYHRNAVSRWFKSSMADRLMKDIHMPLFIAHH</sequence>
<reference evidence="1" key="1">
    <citation type="submission" date="2011-09" db="EMBL/GenBank/DDBJ databases">
        <title>The permanent draft genome of Mucilaginibacter paludis DSM 18603.</title>
        <authorList>
            <consortium name="US DOE Joint Genome Institute (JGI-PGF)"/>
            <person name="Lucas S."/>
            <person name="Han J."/>
            <person name="Lapidus A."/>
            <person name="Bruce D."/>
            <person name="Goodwin L."/>
            <person name="Pitluck S."/>
            <person name="Peters L."/>
            <person name="Kyrpides N."/>
            <person name="Mavromatis K."/>
            <person name="Ivanova N."/>
            <person name="Mikhailova N."/>
            <person name="Held B."/>
            <person name="Detter J.C."/>
            <person name="Tapia R."/>
            <person name="Han C."/>
            <person name="Land M."/>
            <person name="Hauser L."/>
            <person name="Markowitz V."/>
            <person name="Cheng J.-F."/>
            <person name="Hugenholtz P."/>
            <person name="Woyke T."/>
            <person name="Wu D."/>
            <person name="Tindall B."/>
            <person name="Brambilla E."/>
            <person name="Klenk H.-P."/>
            <person name="Eisen J.A."/>
        </authorList>
    </citation>
    <scope>NUCLEOTIDE SEQUENCE [LARGE SCALE GENOMIC DNA]</scope>
    <source>
        <strain evidence="1">DSM 18603</strain>
    </source>
</reference>
<accession>H1Y839</accession>
<dbReference type="RefSeq" id="WP_008513237.1">
    <property type="nucleotide sequence ID" value="NZ_CM001403.1"/>
</dbReference>
<gene>
    <name evidence="1" type="ORF">Mucpa_7017</name>
</gene>
<protein>
    <recommendedName>
        <fullName evidence="3">UspA domain-containing protein</fullName>
    </recommendedName>
</protein>
<name>H1Y839_9SPHI</name>
<evidence type="ECO:0008006" key="3">
    <source>
        <dbReference type="Google" id="ProtNLM"/>
    </source>
</evidence>
<dbReference type="STRING" id="714943.Mucpa_7017"/>
<dbReference type="SUPFAM" id="SSF52402">
    <property type="entry name" value="Adenine nucleotide alpha hydrolases-like"/>
    <property type="match status" value="1"/>
</dbReference>
<dbReference type="AlphaFoldDB" id="H1Y839"/>
<dbReference type="eggNOG" id="COG0589">
    <property type="taxonomic scope" value="Bacteria"/>
</dbReference>
<proteinExistence type="predicted"/>
<dbReference type="Proteomes" id="UP000002774">
    <property type="component" value="Chromosome"/>
</dbReference>
<dbReference type="HOGENOM" id="CLU_086636_0_0_10"/>
<dbReference type="Gene3D" id="3.40.50.12370">
    <property type="match status" value="1"/>
</dbReference>
<keyword evidence="2" id="KW-1185">Reference proteome</keyword>
<dbReference type="OrthoDB" id="641005at2"/>
<evidence type="ECO:0000313" key="2">
    <source>
        <dbReference type="Proteomes" id="UP000002774"/>
    </source>
</evidence>